<reference evidence="3 4" key="1">
    <citation type="submission" date="2016-08" db="EMBL/GenBank/DDBJ databases">
        <title>Complete genome sequence of Streptomyces agglomeratus strain 6-3-2, a novel anti-MRSA actinomycete isolated from Wuli of Tebit, China.</title>
        <authorList>
            <person name="Chen X."/>
        </authorList>
    </citation>
    <scope>NUCLEOTIDE SEQUENCE [LARGE SCALE GENOMIC DNA]</scope>
    <source>
        <strain evidence="3 4">6-3-2</strain>
    </source>
</reference>
<feature type="coiled-coil region" evidence="1">
    <location>
        <begin position="70"/>
        <end position="104"/>
    </location>
</feature>
<feature type="region of interest" description="Disordered" evidence="2">
    <location>
        <begin position="46"/>
        <end position="69"/>
    </location>
</feature>
<gene>
    <name evidence="3" type="ORF">AS594_37970</name>
</gene>
<dbReference type="EMBL" id="MEHJ01000002">
    <property type="protein sequence ID" value="OEJ21375.1"/>
    <property type="molecule type" value="Genomic_DNA"/>
</dbReference>
<dbReference type="STRING" id="285458.BGM19_02270"/>
<dbReference type="GO" id="GO:0003677">
    <property type="term" value="F:DNA binding"/>
    <property type="evidence" value="ECO:0007669"/>
    <property type="project" value="InterPro"/>
</dbReference>
<dbReference type="Pfam" id="PF01527">
    <property type="entry name" value="HTH_Tnp_1"/>
    <property type="match status" value="1"/>
</dbReference>
<keyword evidence="4" id="KW-1185">Reference proteome</keyword>
<dbReference type="Gene3D" id="1.10.10.60">
    <property type="entry name" value="Homeodomain-like"/>
    <property type="match status" value="1"/>
</dbReference>
<keyword evidence="1" id="KW-0175">Coiled coil</keyword>
<name>A0A1E5NYH3_9ACTN</name>
<dbReference type="SUPFAM" id="SSF46689">
    <property type="entry name" value="Homeodomain-like"/>
    <property type="match status" value="1"/>
</dbReference>
<organism evidence="3 4">
    <name type="scientific">Streptomyces agglomeratus</name>
    <dbReference type="NCBI Taxonomy" id="285458"/>
    <lineage>
        <taxon>Bacteria</taxon>
        <taxon>Bacillati</taxon>
        <taxon>Actinomycetota</taxon>
        <taxon>Actinomycetes</taxon>
        <taxon>Kitasatosporales</taxon>
        <taxon>Streptomycetaceae</taxon>
        <taxon>Streptomyces</taxon>
    </lineage>
</organism>
<proteinExistence type="predicted"/>
<dbReference type="AlphaFoldDB" id="A0A1E5NYH3"/>
<dbReference type="PANTHER" id="PTHR33215:SF13">
    <property type="entry name" value="PROTEIN DISTAL ANTENNA"/>
    <property type="match status" value="1"/>
</dbReference>
<protein>
    <submittedName>
        <fullName evidence="3">Transposase</fullName>
    </submittedName>
</protein>
<dbReference type="GO" id="GO:0004803">
    <property type="term" value="F:transposase activity"/>
    <property type="evidence" value="ECO:0007669"/>
    <property type="project" value="InterPro"/>
</dbReference>
<sequence>MVMRVYSPEFKADAVALYLSDPSHTFEGIGKDLGISRETLRNWVRAERTRRGGGSTTSTETTQVDSPPMAEELQAENEALRQELAAARKEMQKLAIERDILRKATKFFAQEMTW</sequence>
<dbReference type="Proteomes" id="UP000095759">
    <property type="component" value="Unassembled WGS sequence"/>
</dbReference>
<dbReference type="InterPro" id="IPR009057">
    <property type="entry name" value="Homeodomain-like_sf"/>
</dbReference>
<evidence type="ECO:0000256" key="1">
    <source>
        <dbReference type="SAM" id="Coils"/>
    </source>
</evidence>
<dbReference type="InterPro" id="IPR051839">
    <property type="entry name" value="RD_transcriptional_regulator"/>
</dbReference>
<dbReference type="InterPro" id="IPR002514">
    <property type="entry name" value="Transposase_8"/>
</dbReference>
<evidence type="ECO:0000313" key="3">
    <source>
        <dbReference type="EMBL" id="OEJ21375.1"/>
    </source>
</evidence>
<evidence type="ECO:0000313" key="4">
    <source>
        <dbReference type="Proteomes" id="UP000095759"/>
    </source>
</evidence>
<dbReference type="RefSeq" id="WP_069936104.1">
    <property type="nucleotide sequence ID" value="NZ_MEHJ01000002.1"/>
</dbReference>
<accession>A0A1E5NYH3</accession>
<evidence type="ECO:0000256" key="2">
    <source>
        <dbReference type="SAM" id="MobiDB-lite"/>
    </source>
</evidence>
<comment type="caution">
    <text evidence="3">The sequence shown here is derived from an EMBL/GenBank/DDBJ whole genome shotgun (WGS) entry which is preliminary data.</text>
</comment>
<dbReference type="GO" id="GO:0006313">
    <property type="term" value="P:DNA transposition"/>
    <property type="evidence" value="ECO:0007669"/>
    <property type="project" value="InterPro"/>
</dbReference>
<dbReference type="PANTHER" id="PTHR33215">
    <property type="entry name" value="PROTEIN DISTAL ANTENNA"/>
    <property type="match status" value="1"/>
</dbReference>